<dbReference type="GO" id="GO:0047555">
    <property type="term" value="F:3',5'-cyclic-GMP phosphodiesterase activity"/>
    <property type="evidence" value="ECO:0007669"/>
    <property type="project" value="TreeGrafter"/>
</dbReference>
<dbReference type="Pfam" id="PF12706">
    <property type="entry name" value="Lactamase_B_2"/>
    <property type="match status" value="1"/>
</dbReference>
<dbReference type="PANTHER" id="PTHR28283">
    <property type="entry name" value="3',5'-CYCLIC-NUCLEOTIDE PHOSPHODIESTERASE 1"/>
    <property type="match status" value="1"/>
</dbReference>
<evidence type="ECO:0000259" key="1">
    <source>
        <dbReference type="SMART" id="SM00849"/>
    </source>
</evidence>
<feature type="domain" description="Metallo-beta-lactamase" evidence="1">
    <location>
        <begin position="17"/>
        <end position="188"/>
    </location>
</feature>
<dbReference type="SUPFAM" id="SSF56281">
    <property type="entry name" value="Metallo-hydrolase/oxidoreductase"/>
    <property type="match status" value="1"/>
</dbReference>
<dbReference type="SMART" id="SM00849">
    <property type="entry name" value="Lactamase_B"/>
    <property type="match status" value="1"/>
</dbReference>
<proteinExistence type="predicted"/>
<reference evidence="3" key="1">
    <citation type="journal article" date="2020" name="Appl. Environ. Microbiol.">
        <title>Diazotrophic Anaeromyxobacter Isolates from Soils.</title>
        <authorList>
            <person name="Masuda Y."/>
            <person name="Yamanaka H."/>
            <person name="Xu Z.X."/>
            <person name="Shiratori Y."/>
            <person name="Aono T."/>
            <person name="Amachi S."/>
            <person name="Senoo K."/>
            <person name="Itoh H."/>
        </authorList>
    </citation>
    <scope>NUCLEOTIDE SEQUENCE [LARGE SCALE GENOMIC DNA]</scope>
    <source>
        <strain evidence="3">R267</strain>
    </source>
</reference>
<accession>A0A7I9VNQ2</accession>
<sequence length="266" mass="29116">MRLRVLGCSGGELGRHRTTCFLLDGTVAIDAGALTSSLTLDELARVERVVLTHSHLDHVKDVPLLADLLLGRRARPLVVHASTACAKTLADSLFNDRLWPDFTRIPDRRRPFVKVVPFHPRRRFRAGGYTVDPVPVHHPVDSVGFVISDGRDAIAVSGDTGPTDAFWKLVNAADRVRAILVETSFPSRLQALADASGHLTPATLAGELEKLDRDGRPVFLYHLKPAFAAELRRELSALGLPGVRVLARGQQLEWTSGRRVPSRGVS</sequence>
<dbReference type="EMBL" id="BJTG01000006">
    <property type="protein sequence ID" value="GEJ58031.1"/>
    <property type="molecule type" value="Genomic_DNA"/>
</dbReference>
<dbReference type="AlphaFoldDB" id="A0A7I9VNQ2"/>
<organism evidence="2 3">
    <name type="scientific">Anaeromyxobacter diazotrophicus</name>
    <dbReference type="NCBI Taxonomy" id="2590199"/>
    <lineage>
        <taxon>Bacteria</taxon>
        <taxon>Pseudomonadati</taxon>
        <taxon>Myxococcota</taxon>
        <taxon>Myxococcia</taxon>
        <taxon>Myxococcales</taxon>
        <taxon>Cystobacterineae</taxon>
        <taxon>Anaeromyxobacteraceae</taxon>
        <taxon>Anaeromyxobacter</taxon>
    </lineage>
</organism>
<dbReference type="InterPro" id="IPR001279">
    <property type="entry name" value="Metallo-B-lactamas"/>
</dbReference>
<dbReference type="GO" id="GO:0004115">
    <property type="term" value="F:3',5'-cyclic-AMP phosphodiesterase activity"/>
    <property type="evidence" value="ECO:0007669"/>
    <property type="project" value="InterPro"/>
</dbReference>
<protein>
    <submittedName>
        <fullName evidence="2">cAMP phosphodiesterase class-II:metallo-beta-lactamase superfamily protein</fullName>
    </submittedName>
</protein>
<gene>
    <name evidence="2" type="ORF">AMYX_27720</name>
</gene>
<keyword evidence="3" id="KW-1185">Reference proteome</keyword>
<evidence type="ECO:0000313" key="2">
    <source>
        <dbReference type="EMBL" id="GEJ58031.1"/>
    </source>
</evidence>
<dbReference type="RefSeq" id="WP_176066181.1">
    <property type="nucleotide sequence ID" value="NZ_BJTG01000006.1"/>
</dbReference>
<dbReference type="InterPro" id="IPR000396">
    <property type="entry name" value="Pdiesterase2"/>
</dbReference>
<dbReference type="GO" id="GO:1902660">
    <property type="term" value="P:negative regulation of glucose mediated signaling pathway"/>
    <property type="evidence" value="ECO:0007669"/>
    <property type="project" value="TreeGrafter"/>
</dbReference>
<dbReference type="InterPro" id="IPR036866">
    <property type="entry name" value="RibonucZ/Hydroxyglut_hydro"/>
</dbReference>
<comment type="caution">
    <text evidence="2">The sequence shown here is derived from an EMBL/GenBank/DDBJ whole genome shotgun (WGS) entry which is preliminary data.</text>
</comment>
<dbReference type="Proteomes" id="UP000503640">
    <property type="component" value="Unassembled WGS sequence"/>
</dbReference>
<dbReference type="PRINTS" id="PR00388">
    <property type="entry name" value="PDIESTERASE2"/>
</dbReference>
<name>A0A7I9VNQ2_9BACT</name>
<dbReference type="CDD" id="cd07735">
    <property type="entry name" value="class_II_PDE_MBL-fold"/>
    <property type="match status" value="1"/>
</dbReference>
<evidence type="ECO:0000313" key="3">
    <source>
        <dbReference type="Proteomes" id="UP000503640"/>
    </source>
</evidence>
<dbReference type="PANTHER" id="PTHR28283:SF1">
    <property type="entry name" value="3',5'-CYCLIC-NUCLEOTIDE PHOSPHODIESTERASE 1"/>
    <property type="match status" value="1"/>
</dbReference>
<dbReference type="GO" id="GO:0006198">
    <property type="term" value="P:cAMP catabolic process"/>
    <property type="evidence" value="ECO:0007669"/>
    <property type="project" value="InterPro"/>
</dbReference>
<dbReference type="Gene3D" id="3.60.15.10">
    <property type="entry name" value="Ribonuclease Z/Hydroxyacylglutathione hydrolase-like"/>
    <property type="match status" value="1"/>
</dbReference>